<organism evidence="2 3">
    <name type="scientific">Streptomyces yokosukanensis</name>
    <dbReference type="NCBI Taxonomy" id="67386"/>
    <lineage>
        <taxon>Bacteria</taxon>
        <taxon>Bacillati</taxon>
        <taxon>Actinomycetota</taxon>
        <taxon>Actinomycetes</taxon>
        <taxon>Kitasatosporales</taxon>
        <taxon>Streptomycetaceae</taxon>
        <taxon>Streptomyces</taxon>
    </lineage>
</organism>
<evidence type="ECO:0000313" key="2">
    <source>
        <dbReference type="EMBL" id="KUN09873.1"/>
    </source>
</evidence>
<name>A0A101PE68_9ACTN</name>
<keyword evidence="3" id="KW-1185">Reference proteome</keyword>
<protein>
    <submittedName>
        <fullName evidence="2">Uncharacterized protein</fullName>
    </submittedName>
</protein>
<accession>A0A101PE68</accession>
<evidence type="ECO:0000313" key="3">
    <source>
        <dbReference type="Proteomes" id="UP000053127"/>
    </source>
</evidence>
<feature type="compositionally biased region" description="Basic and acidic residues" evidence="1">
    <location>
        <begin position="78"/>
        <end position="87"/>
    </location>
</feature>
<dbReference type="OrthoDB" id="3383530at2"/>
<sequence length="87" mass="9312">MDPQLMQLAQTAGATVVALSDEWHGRLMALLASDPGTAPHLERVVHEARELRPSGGQSLIGSVYISAHTTGNSPAHQAGHDRHITER</sequence>
<dbReference type="RefSeq" id="WP_067116489.1">
    <property type="nucleotide sequence ID" value="NZ_JBFACD010000012.1"/>
</dbReference>
<reference evidence="2 3" key="1">
    <citation type="submission" date="2015-10" db="EMBL/GenBank/DDBJ databases">
        <title>Draft genome sequence of Streptomyces yokosukanensis DSM 40224, type strain for the species Streptomyces yokosukanensis.</title>
        <authorList>
            <person name="Ruckert C."/>
            <person name="Winkler A."/>
            <person name="Kalinowski J."/>
            <person name="Kampfer P."/>
            <person name="Glaeser S."/>
        </authorList>
    </citation>
    <scope>NUCLEOTIDE SEQUENCE [LARGE SCALE GENOMIC DNA]</scope>
    <source>
        <strain evidence="2 3">DSM 40224</strain>
    </source>
</reference>
<dbReference type="STRING" id="67386.AQI95_02600"/>
<evidence type="ECO:0000256" key="1">
    <source>
        <dbReference type="SAM" id="MobiDB-lite"/>
    </source>
</evidence>
<dbReference type="EMBL" id="LMWN01000003">
    <property type="protein sequence ID" value="KUN09873.1"/>
    <property type="molecule type" value="Genomic_DNA"/>
</dbReference>
<dbReference type="Proteomes" id="UP000053127">
    <property type="component" value="Unassembled WGS sequence"/>
</dbReference>
<gene>
    <name evidence="2" type="ORF">AQI95_02600</name>
</gene>
<comment type="caution">
    <text evidence="2">The sequence shown here is derived from an EMBL/GenBank/DDBJ whole genome shotgun (WGS) entry which is preliminary data.</text>
</comment>
<dbReference type="AlphaFoldDB" id="A0A101PE68"/>
<proteinExistence type="predicted"/>
<feature type="region of interest" description="Disordered" evidence="1">
    <location>
        <begin position="68"/>
        <end position="87"/>
    </location>
</feature>